<dbReference type="EMBL" id="KZ987795">
    <property type="protein sequence ID" value="RKP14749.1"/>
    <property type="molecule type" value="Genomic_DNA"/>
</dbReference>
<dbReference type="GO" id="GO:0003735">
    <property type="term" value="F:structural constituent of ribosome"/>
    <property type="evidence" value="ECO:0007669"/>
    <property type="project" value="InterPro"/>
</dbReference>
<evidence type="ECO:0000256" key="6">
    <source>
        <dbReference type="ARBA" id="ARBA00035137"/>
    </source>
</evidence>
<comment type="subcellular location">
    <subcellularLocation>
        <location evidence="1">Mitochondrion</location>
    </subcellularLocation>
</comment>
<keyword evidence="5" id="KW-0687">Ribonucleoprotein</keyword>
<sequence>MPPPAPNRIHQTLARHVQARMKLNCTTVEVKRSGARQSTQVPLVLAALQRHPPPPLPPRATIPTSSLAAPHDWEVVSSKKARPMVRSHAKRHLRPRTPRPEEIIYPEDKWRSRFYREHPLELRRLQTLEEDGSTFQGTWTSIQPAGCYELTGENVVQYQQWLIHVEGLSSIEAYAKAVREFHLLRARRDTSQRLMVESLRAQGRPVRIRSMIEQQLRDEDKALFQGEEAMSRKLERMRGP</sequence>
<accession>A0A4V1IYJ2</accession>
<evidence type="ECO:0000313" key="9">
    <source>
        <dbReference type="Proteomes" id="UP000267251"/>
    </source>
</evidence>
<evidence type="ECO:0000256" key="3">
    <source>
        <dbReference type="ARBA" id="ARBA00022980"/>
    </source>
</evidence>
<evidence type="ECO:0000256" key="7">
    <source>
        <dbReference type="ARBA" id="ARBA00035421"/>
    </source>
</evidence>
<protein>
    <recommendedName>
        <fullName evidence="6">Small ribosomal subunit protein mS23</fullName>
    </recommendedName>
    <alternativeName>
        <fullName evidence="7">37S ribosomal protein S25, mitochondrial</fullName>
    </alternativeName>
</protein>
<evidence type="ECO:0000256" key="5">
    <source>
        <dbReference type="ARBA" id="ARBA00023274"/>
    </source>
</evidence>
<evidence type="ECO:0000313" key="8">
    <source>
        <dbReference type="EMBL" id="RKP14749.1"/>
    </source>
</evidence>
<evidence type="ECO:0000256" key="2">
    <source>
        <dbReference type="ARBA" id="ARBA00009864"/>
    </source>
</evidence>
<dbReference type="Proteomes" id="UP000267251">
    <property type="component" value="Unassembled WGS sequence"/>
</dbReference>
<dbReference type="GO" id="GO:0005763">
    <property type="term" value="C:mitochondrial small ribosomal subunit"/>
    <property type="evidence" value="ECO:0007669"/>
    <property type="project" value="InterPro"/>
</dbReference>
<organism evidence="8 9">
    <name type="scientific">Piptocephalis cylindrospora</name>
    <dbReference type="NCBI Taxonomy" id="1907219"/>
    <lineage>
        <taxon>Eukaryota</taxon>
        <taxon>Fungi</taxon>
        <taxon>Fungi incertae sedis</taxon>
        <taxon>Zoopagomycota</taxon>
        <taxon>Zoopagomycotina</taxon>
        <taxon>Zoopagomycetes</taxon>
        <taxon>Zoopagales</taxon>
        <taxon>Piptocephalidaceae</taxon>
        <taxon>Piptocephalis</taxon>
    </lineage>
</organism>
<keyword evidence="4" id="KW-0496">Mitochondrion</keyword>
<keyword evidence="3 8" id="KW-0689">Ribosomal protein</keyword>
<dbReference type="PANTHER" id="PTHR37799">
    <property type="entry name" value="37S RIBOSOMAL PROTEIN S25, MITOCHONDRIAL"/>
    <property type="match status" value="1"/>
</dbReference>
<dbReference type="Pfam" id="PF13741">
    <property type="entry name" value="MRP-S25"/>
    <property type="match status" value="1"/>
</dbReference>
<proteinExistence type="inferred from homology"/>
<dbReference type="PANTHER" id="PTHR37799:SF1">
    <property type="entry name" value="SMALL RIBOSOMAL SUBUNIT PROTEIN MS23"/>
    <property type="match status" value="1"/>
</dbReference>
<comment type="similarity">
    <text evidence="2">Belongs to the mitochondrion-specific ribosomal protein mS23 family.</text>
</comment>
<name>A0A4V1IYJ2_9FUNG</name>
<keyword evidence="9" id="KW-1185">Reference proteome</keyword>
<reference evidence="9" key="1">
    <citation type="journal article" date="2018" name="Nat. Microbiol.">
        <title>Leveraging single-cell genomics to expand the fungal tree of life.</title>
        <authorList>
            <person name="Ahrendt S.R."/>
            <person name="Quandt C.A."/>
            <person name="Ciobanu D."/>
            <person name="Clum A."/>
            <person name="Salamov A."/>
            <person name="Andreopoulos B."/>
            <person name="Cheng J.F."/>
            <person name="Woyke T."/>
            <person name="Pelin A."/>
            <person name="Henrissat B."/>
            <person name="Reynolds N.K."/>
            <person name="Benny G.L."/>
            <person name="Smith M.E."/>
            <person name="James T.Y."/>
            <person name="Grigoriev I.V."/>
        </authorList>
    </citation>
    <scope>NUCLEOTIDE SEQUENCE [LARGE SCALE GENOMIC DNA]</scope>
</reference>
<dbReference type="InterPro" id="IPR016939">
    <property type="entry name" value="Ribosomal_mS23_fun"/>
</dbReference>
<evidence type="ECO:0000256" key="1">
    <source>
        <dbReference type="ARBA" id="ARBA00004173"/>
    </source>
</evidence>
<dbReference type="OrthoDB" id="5542239at2759"/>
<gene>
    <name evidence="8" type="ORF">BJ684DRAFT_18870</name>
</gene>
<dbReference type="AlphaFoldDB" id="A0A4V1IYJ2"/>
<evidence type="ECO:0000256" key="4">
    <source>
        <dbReference type="ARBA" id="ARBA00023128"/>
    </source>
</evidence>